<dbReference type="SUPFAM" id="SSF53474">
    <property type="entry name" value="alpha/beta-Hydrolases"/>
    <property type="match status" value="1"/>
</dbReference>
<protein>
    <submittedName>
        <fullName evidence="3">Lipase</fullName>
    </submittedName>
</protein>
<gene>
    <name evidence="3" type="ORF">FCC1311_088011</name>
</gene>
<dbReference type="InParanoid" id="A0A2R5GHQ6"/>
<dbReference type="PANTHER" id="PTHR45856:SF24">
    <property type="entry name" value="FUNGAL LIPASE-LIKE DOMAIN-CONTAINING PROTEIN"/>
    <property type="match status" value="1"/>
</dbReference>
<organism evidence="3 4">
    <name type="scientific">Hondaea fermentalgiana</name>
    <dbReference type="NCBI Taxonomy" id="2315210"/>
    <lineage>
        <taxon>Eukaryota</taxon>
        <taxon>Sar</taxon>
        <taxon>Stramenopiles</taxon>
        <taxon>Bigyra</taxon>
        <taxon>Labyrinthulomycetes</taxon>
        <taxon>Thraustochytrida</taxon>
        <taxon>Thraustochytriidae</taxon>
        <taxon>Hondaea</taxon>
    </lineage>
</organism>
<dbReference type="InterPro" id="IPR029058">
    <property type="entry name" value="AB_hydrolase_fold"/>
</dbReference>
<dbReference type="InterPro" id="IPR002921">
    <property type="entry name" value="Fungal_lipase-type"/>
</dbReference>
<evidence type="ECO:0000313" key="4">
    <source>
        <dbReference type="Proteomes" id="UP000241890"/>
    </source>
</evidence>
<dbReference type="PANTHER" id="PTHR45856">
    <property type="entry name" value="ALPHA/BETA-HYDROLASES SUPERFAMILY PROTEIN"/>
    <property type="match status" value="1"/>
</dbReference>
<evidence type="ECO:0000256" key="1">
    <source>
        <dbReference type="SAM" id="SignalP"/>
    </source>
</evidence>
<proteinExistence type="predicted"/>
<dbReference type="GO" id="GO:0006629">
    <property type="term" value="P:lipid metabolic process"/>
    <property type="evidence" value="ECO:0007669"/>
    <property type="project" value="InterPro"/>
</dbReference>
<name>A0A2R5GHQ6_9STRA</name>
<evidence type="ECO:0000313" key="3">
    <source>
        <dbReference type="EMBL" id="GBG30412.1"/>
    </source>
</evidence>
<dbReference type="CDD" id="cd00519">
    <property type="entry name" value="Lipase_3"/>
    <property type="match status" value="1"/>
</dbReference>
<dbReference type="EMBL" id="BEYU01000076">
    <property type="protein sequence ID" value="GBG30412.1"/>
    <property type="molecule type" value="Genomic_DNA"/>
</dbReference>
<feature type="signal peptide" evidence="1">
    <location>
        <begin position="1"/>
        <end position="26"/>
    </location>
</feature>
<feature type="domain" description="Fungal lipase-type" evidence="2">
    <location>
        <begin position="73"/>
        <end position="220"/>
    </location>
</feature>
<sequence length="290" mass="31991">MRARTWERAAATAVLVALALVHGAAADLASEVDFDHELVATAAEQMDDFTDAFAANDDVMAVTRANGKCFIKVLGSDSLHDWVNNMSFIKGSIAGLRCRVGGQVKLPEDKCRSWRSAGIGMRGFIESFNQLRFEMLRQMRKKCDLARDNVVVVGHSRGGAIAQTAAAVLFLDEIVPSPRLALVTFGSPRVLESTLSDAVHDKFTQIRLINEEDPVPSTPPAWLAYKHFGRMYCRDCGYPMERDEPKLAFNIFEVSDHYLVSYQAWLTSSLAKKEARAAAAHQAETVALIL</sequence>
<reference evidence="3 4" key="1">
    <citation type="submission" date="2017-12" db="EMBL/GenBank/DDBJ databases">
        <title>Sequencing, de novo assembly and annotation of complete genome of a new Thraustochytrid species, strain FCC1311.</title>
        <authorList>
            <person name="Sedici K."/>
            <person name="Godart F."/>
            <person name="Aiese Cigliano R."/>
            <person name="Sanseverino W."/>
            <person name="Barakat M."/>
            <person name="Ortet P."/>
            <person name="Marechal E."/>
            <person name="Cagnac O."/>
            <person name="Amato A."/>
        </authorList>
    </citation>
    <scope>NUCLEOTIDE SEQUENCE [LARGE SCALE GENOMIC DNA]</scope>
</reference>
<keyword evidence="4" id="KW-1185">Reference proteome</keyword>
<comment type="caution">
    <text evidence="3">The sequence shown here is derived from an EMBL/GenBank/DDBJ whole genome shotgun (WGS) entry which is preliminary data.</text>
</comment>
<evidence type="ECO:0000259" key="2">
    <source>
        <dbReference type="Pfam" id="PF01764"/>
    </source>
</evidence>
<dbReference type="Gene3D" id="3.40.50.1820">
    <property type="entry name" value="alpha/beta hydrolase"/>
    <property type="match status" value="1"/>
</dbReference>
<dbReference type="Pfam" id="PF01764">
    <property type="entry name" value="Lipase_3"/>
    <property type="match status" value="1"/>
</dbReference>
<keyword evidence="1" id="KW-0732">Signal</keyword>
<accession>A0A2R5GHQ6</accession>
<dbReference type="OrthoDB" id="426718at2759"/>
<dbReference type="Proteomes" id="UP000241890">
    <property type="component" value="Unassembled WGS sequence"/>
</dbReference>
<dbReference type="AlphaFoldDB" id="A0A2R5GHQ6"/>
<dbReference type="InterPro" id="IPR051218">
    <property type="entry name" value="Sec_MonoDiacylglyc_Lipase"/>
</dbReference>
<feature type="chain" id="PRO_5015358188" evidence="1">
    <location>
        <begin position="27"/>
        <end position="290"/>
    </location>
</feature>